<protein>
    <submittedName>
        <fullName evidence="2 3">Uncharacterized protein</fullName>
    </submittedName>
</protein>
<dbReference type="HOGENOM" id="CLU_2006051_0_0_1"/>
<reference evidence="4" key="1">
    <citation type="submission" date="2012-12" db="EMBL/GenBank/DDBJ databases">
        <authorList>
            <person name="Hellsten U."/>
            <person name="Grimwood J."/>
            <person name="Chapman J.A."/>
            <person name="Shapiro H."/>
            <person name="Aerts A."/>
            <person name="Otillar R.P."/>
            <person name="Terry A.Y."/>
            <person name="Boore J.L."/>
            <person name="Simakov O."/>
            <person name="Marletaz F."/>
            <person name="Cho S.-J."/>
            <person name="Edsinger-Gonzales E."/>
            <person name="Havlak P."/>
            <person name="Kuo D.-H."/>
            <person name="Larsson T."/>
            <person name="Lv J."/>
            <person name="Arendt D."/>
            <person name="Savage R."/>
            <person name="Osoegawa K."/>
            <person name="de Jong P."/>
            <person name="Lindberg D.R."/>
            <person name="Seaver E.C."/>
            <person name="Weisblat D.A."/>
            <person name="Putnam N.H."/>
            <person name="Grigoriev I.V."/>
            <person name="Rokhsar D.S."/>
        </authorList>
    </citation>
    <scope>NUCLEOTIDE SEQUENCE</scope>
    <source>
        <strain evidence="4">I ESC-2004</strain>
    </source>
</reference>
<evidence type="ECO:0000313" key="3">
    <source>
        <dbReference type="EnsemblMetazoa" id="CapteP199136"/>
    </source>
</evidence>
<proteinExistence type="predicted"/>
<keyword evidence="4" id="KW-1185">Reference proteome</keyword>
<evidence type="ECO:0000313" key="2">
    <source>
        <dbReference type="EMBL" id="ELU06013.1"/>
    </source>
</evidence>
<gene>
    <name evidence="2" type="ORF">CAPTEDRAFT_199136</name>
</gene>
<dbReference type="AlphaFoldDB" id="R7UIU4"/>
<evidence type="ECO:0000313" key="4">
    <source>
        <dbReference type="Proteomes" id="UP000014760"/>
    </source>
</evidence>
<name>R7UIU4_CAPTE</name>
<feature type="compositionally biased region" description="Basic and acidic residues" evidence="1">
    <location>
        <begin position="43"/>
        <end position="61"/>
    </location>
</feature>
<dbReference type="EnsemblMetazoa" id="CapteT199136">
    <property type="protein sequence ID" value="CapteP199136"/>
    <property type="gene ID" value="CapteG199136"/>
</dbReference>
<reference evidence="3" key="3">
    <citation type="submission" date="2015-06" db="UniProtKB">
        <authorList>
            <consortium name="EnsemblMetazoa"/>
        </authorList>
    </citation>
    <scope>IDENTIFICATION</scope>
</reference>
<reference evidence="2 4" key="2">
    <citation type="journal article" date="2013" name="Nature">
        <title>Insights into bilaterian evolution from three spiralian genomes.</title>
        <authorList>
            <person name="Simakov O."/>
            <person name="Marletaz F."/>
            <person name="Cho S.J."/>
            <person name="Edsinger-Gonzales E."/>
            <person name="Havlak P."/>
            <person name="Hellsten U."/>
            <person name="Kuo D.H."/>
            <person name="Larsson T."/>
            <person name="Lv J."/>
            <person name="Arendt D."/>
            <person name="Savage R."/>
            <person name="Osoegawa K."/>
            <person name="de Jong P."/>
            <person name="Grimwood J."/>
            <person name="Chapman J.A."/>
            <person name="Shapiro H."/>
            <person name="Aerts A."/>
            <person name="Otillar R.P."/>
            <person name="Terry A.Y."/>
            <person name="Boore J.L."/>
            <person name="Grigoriev I.V."/>
            <person name="Lindberg D.R."/>
            <person name="Seaver E.C."/>
            <person name="Weisblat D.A."/>
            <person name="Putnam N.H."/>
            <person name="Rokhsar D.S."/>
        </authorList>
    </citation>
    <scope>NUCLEOTIDE SEQUENCE</scope>
    <source>
        <strain evidence="2 4">I ESC-2004</strain>
    </source>
</reference>
<sequence>MGQFGLFPCNRWSTREHLQCDSCLHRVGCGLFSGGLRGHRCGHADCHHPEKQSTTSNDERSNSPGHVNAGLEATGHLDEVLRHEEGKAGGEGVSHVDDMGGDPIYDRADSMTSAIALQDIAMSN</sequence>
<dbReference type="EMBL" id="KB301016">
    <property type="protein sequence ID" value="ELU06013.1"/>
    <property type="molecule type" value="Genomic_DNA"/>
</dbReference>
<organism evidence="2">
    <name type="scientific">Capitella teleta</name>
    <name type="common">Polychaete worm</name>
    <dbReference type="NCBI Taxonomy" id="283909"/>
    <lineage>
        <taxon>Eukaryota</taxon>
        <taxon>Metazoa</taxon>
        <taxon>Spiralia</taxon>
        <taxon>Lophotrochozoa</taxon>
        <taxon>Annelida</taxon>
        <taxon>Polychaeta</taxon>
        <taxon>Sedentaria</taxon>
        <taxon>Scolecida</taxon>
        <taxon>Capitellidae</taxon>
        <taxon>Capitella</taxon>
    </lineage>
</organism>
<dbReference type="EMBL" id="AMQN01043836">
    <property type="status" value="NOT_ANNOTATED_CDS"/>
    <property type="molecule type" value="Genomic_DNA"/>
</dbReference>
<feature type="region of interest" description="Disordered" evidence="1">
    <location>
        <begin position="43"/>
        <end position="77"/>
    </location>
</feature>
<dbReference type="Proteomes" id="UP000014760">
    <property type="component" value="Unassembled WGS sequence"/>
</dbReference>
<evidence type="ECO:0000256" key="1">
    <source>
        <dbReference type="SAM" id="MobiDB-lite"/>
    </source>
</evidence>
<accession>R7UIU4</accession>